<dbReference type="Pfam" id="PF16916">
    <property type="entry name" value="ZT_dimer"/>
    <property type="match status" value="1"/>
</dbReference>
<evidence type="ECO:0000256" key="4">
    <source>
        <dbReference type="ARBA" id="ARBA00022692"/>
    </source>
</evidence>
<keyword evidence="6 7" id="KW-0472">Membrane</keyword>
<keyword evidence="3" id="KW-0813">Transport</keyword>
<keyword evidence="4 7" id="KW-0812">Transmembrane</keyword>
<feature type="transmembrane region" description="Helical" evidence="7">
    <location>
        <begin position="161"/>
        <end position="179"/>
    </location>
</feature>
<dbReference type="SUPFAM" id="SSF161111">
    <property type="entry name" value="Cation efflux protein transmembrane domain-like"/>
    <property type="match status" value="1"/>
</dbReference>
<dbReference type="PANTHER" id="PTHR43840">
    <property type="entry name" value="MITOCHONDRIAL METAL TRANSPORTER 1-RELATED"/>
    <property type="match status" value="1"/>
</dbReference>
<dbReference type="GO" id="GO:0008324">
    <property type="term" value="F:monoatomic cation transmembrane transporter activity"/>
    <property type="evidence" value="ECO:0007669"/>
    <property type="project" value="InterPro"/>
</dbReference>
<evidence type="ECO:0000256" key="5">
    <source>
        <dbReference type="ARBA" id="ARBA00022989"/>
    </source>
</evidence>
<sequence length="383" mass="41369">MPIDDAQRSRQAQQVTLVAMATNLTLTVFQLIVGLFSNAFSLVADAMHTLSDLLTDGLVLLAARKGADPADANHPYGHDRIETVVSMFLGLVLVVVGCGFLWSAGVRIQGADALPPLHPIALWMALGTLVAKEALFRFTLAASRRLDSRMLEANAWHARTDAASSLVVAIGIGGGLLGYRFVEPLAAALVGFMILRMGVMLAAAAIRELVDTAVSEEVVNKIRDTIAATPGARGVHDLRTRRMAHRILCDAHVLVDPRISVSEGHAIAEAVRLRVCRQHANVQDVLVHIDAEDDLDVPVIPVGPMPDRQTLAGWLPGLLGDETPAPKRMLVHHLGGRVELELFFPLDWLSTDGRVAQLNARLKAHLPTHPEIRAVRLHGLVAQ</sequence>
<comment type="caution">
    <text evidence="10">The sequence shown here is derived from an EMBL/GenBank/DDBJ whole genome shotgun (WGS) entry which is preliminary data.</text>
</comment>
<evidence type="ECO:0000259" key="9">
    <source>
        <dbReference type="Pfam" id="PF16916"/>
    </source>
</evidence>
<feature type="transmembrane region" description="Helical" evidence="7">
    <location>
        <begin position="15"/>
        <end position="36"/>
    </location>
</feature>
<dbReference type="Proteomes" id="UP000319502">
    <property type="component" value="Unassembled WGS sequence"/>
</dbReference>
<dbReference type="AlphaFoldDB" id="A0A557QIM3"/>
<accession>A0A557QIM3</accession>
<evidence type="ECO:0000256" key="6">
    <source>
        <dbReference type="ARBA" id="ARBA00023136"/>
    </source>
</evidence>
<feature type="domain" description="Cation efflux protein cytoplasmic" evidence="9">
    <location>
        <begin position="215"/>
        <end position="291"/>
    </location>
</feature>
<feature type="transmembrane region" description="Helical" evidence="7">
    <location>
        <begin position="185"/>
        <end position="206"/>
    </location>
</feature>
<dbReference type="FunFam" id="1.20.1510.10:FF:000006">
    <property type="entry name" value="Divalent cation efflux transporter"/>
    <property type="match status" value="1"/>
</dbReference>
<dbReference type="Gene3D" id="1.20.1510.10">
    <property type="entry name" value="Cation efflux protein transmembrane domain"/>
    <property type="match status" value="1"/>
</dbReference>
<dbReference type="EMBL" id="VMNK01000016">
    <property type="protein sequence ID" value="TVO52727.1"/>
    <property type="molecule type" value="Genomic_DNA"/>
</dbReference>
<evidence type="ECO:0000313" key="11">
    <source>
        <dbReference type="Proteomes" id="UP000319502"/>
    </source>
</evidence>
<dbReference type="OrthoDB" id="9806522at2"/>
<evidence type="ECO:0000256" key="2">
    <source>
        <dbReference type="ARBA" id="ARBA00008114"/>
    </source>
</evidence>
<name>A0A557QIM3_9RHOO</name>
<dbReference type="NCBIfam" id="TIGR01297">
    <property type="entry name" value="CDF"/>
    <property type="match status" value="1"/>
</dbReference>
<dbReference type="InterPro" id="IPR036837">
    <property type="entry name" value="Cation_efflux_CTD_sf"/>
</dbReference>
<dbReference type="PANTHER" id="PTHR43840:SF15">
    <property type="entry name" value="MITOCHONDRIAL METAL TRANSPORTER 1-RELATED"/>
    <property type="match status" value="1"/>
</dbReference>
<protein>
    <submittedName>
        <fullName evidence="10">Cation transporter</fullName>
    </submittedName>
</protein>
<feature type="domain" description="Cation efflux protein transmembrane" evidence="8">
    <location>
        <begin position="17"/>
        <end position="210"/>
    </location>
</feature>
<keyword evidence="11" id="KW-1185">Reference proteome</keyword>
<organism evidence="10 11">
    <name type="scientific">Denitromonas halophila</name>
    <dbReference type="NCBI Taxonomy" id="1629404"/>
    <lineage>
        <taxon>Bacteria</taxon>
        <taxon>Pseudomonadati</taxon>
        <taxon>Pseudomonadota</taxon>
        <taxon>Betaproteobacteria</taxon>
        <taxon>Rhodocyclales</taxon>
        <taxon>Zoogloeaceae</taxon>
        <taxon>Denitromonas</taxon>
    </lineage>
</organism>
<evidence type="ECO:0000256" key="3">
    <source>
        <dbReference type="ARBA" id="ARBA00022448"/>
    </source>
</evidence>
<dbReference type="InterPro" id="IPR058533">
    <property type="entry name" value="Cation_efflux_TM"/>
</dbReference>
<evidence type="ECO:0000259" key="8">
    <source>
        <dbReference type="Pfam" id="PF01545"/>
    </source>
</evidence>
<keyword evidence="5 7" id="KW-1133">Transmembrane helix</keyword>
<evidence type="ECO:0000256" key="1">
    <source>
        <dbReference type="ARBA" id="ARBA00004141"/>
    </source>
</evidence>
<dbReference type="Gene3D" id="3.30.70.1350">
    <property type="entry name" value="Cation efflux protein, cytoplasmic domain"/>
    <property type="match status" value="1"/>
</dbReference>
<feature type="transmembrane region" description="Helical" evidence="7">
    <location>
        <begin position="84"/>
        <end position="108"/>
    </location>
</feature>
<dbReference type="InterPro" id="IPR027469">
    <property type="entry name" value="Cation_efflux_TMD_sf"/>
</dbReference>
<feature type="transmembrane region" description="Helical" evidence="7">
    <location>
        <begin position="120"/>
        <end position="140"/>
    </location>
</feature>
<dbReference type="InterPro" id="IPR050291">
    <property type="entry name" value="CDF_Transporter"/>
</dbReference>
<dbReference type="InterPro" id="IPR027470">
    <property type="entry name" value="Cation_efflux_CTD"/>
</dbReference>
<gene>
    <name evidence="10" type="ORF">FHP91_17330</name>
</gene>
<reference evidence="10 11" key="1">
    <citation type="submission" date="2019-07" db="EMBL/GenBank/DDBJ databases">
        <title>The pathways for chlorine oxyanion respiration interact through the shared metabolite chlorate.</title>
        <authorList>
            <person name="Barnum T.P."/>
            <person name="Cheng Y."/>
            <person name="Hill K.A."/>
            <person name="Lucas L.N."/>
            <person name="Carlson H.K."/>
            <person name="Coates J.D."/>
        </authorList>
    </citation>
    <scope>NUCLEOTIDE SEQUENCE [LARGE SCALE GENOMIC DNA]</scope>
    <source>
        <strain evidence="10 11">SFB-3</strain>
    </source>
</reference>
<evidence type="ECO:0000313" key="10">
    <source>
        <dbReference type="EMBL" id="TVO52727.1"/>
    </source>
</evidence>
<dbReference type="GO" id="GO:0016020">
    <property type="term" value="C:membrane"/>
    <property type="evidence" value="ECO:0007669"/>
    <property type="project" value="UniProtKB-SubCell"/>
</dbReference>
<comment type="subcellular location">
    <subcellularLocation>
        <location evidence="1">Membrane</location>
        <topology evidence="1">Multi-pass membrane protein</topology>
    </subcellularLocation>
</comment>
<dbReference type="InterPro" id="IPR002524">
    <property type="entry name" value="Cation_efflux"/>
</dbReference>
<dbReference type="SUPFAM" id="SSF160240">
    <property type="entry name" value="Cation efflux protein cytoplasmic domain-like"/>
    <property type="match status" value="1"/>
</dbReference>
<comment type="similarity">
    <text evidence="2">Belongs to the cation diffusion facilitator (CDF) transporter (TC 2.A.4) family.</text>
</comment>
<dbReference type="Pfam" id="PF01545">
    <property type="entry name" value="Cation_efflux"/>
    <property type="match status" value="1"/>
</dbReference>
<evidence type="ECO:0000256" key="7">
    <source>
        <dbReference type="SAM" id="Phobius"/>
    </source>
</evidence>
<proteinExistence type="inferred from homology"/>